<keyword evidence="1 4" id="KW-0808">Transferase</keyword>
<keyword evidence="2" id="KW-0012">Acyltransferase</keyword>
<accession>A0A2W4QH26</accession>
<reference evidence="4 5" key="1">
    <citation type="journal article" date="2018" name="Aquat. Microb. Ecol.">
        <title>Gammaproteobacterial methanotrophs dominate.</title>
        <authorList>
            <person name="Rissanen A.J."/>
            <person name="Saarenheimo J."/>
            <person name="Tiirola M."/>
            <person name="Peura S."/>
            <person name="Aalto S.L."/>
            <person name="Karvinen A."/>
            <person name="Nykanen H."/>
        </authorList>
    </citation>
    <scope>NUCLEOTIDE SEQUENCE [LARGE SCALE GENOMIC DNA]</scope>
    <source>
        <strain evidence="4">AMbin10</strain>
    </source>
</reference>
<dbReference type="GO" id="GO:0016747">
    <property type="term" value="F:acyltransferase activity, transferring groups other than amino-acyl groups"/>
    <property type="evidence" value="ECO:0007669"/>
    <property type="project" value="InterPro"/>
</dbReference>
<name>A0A2W4QH26_9GAMM</name>
<evidence type="ECO:0000256" key="2">
    <source>
        <dbReference type="ARBA" id="ARBA00023315"/>
    </source>
</evidence>
<gene>
    <name evidence="4" type="ORF">DM484_26185</name>
</gene>
<dbReference type="EMBL" id="QJPH01000519">
    <property type="protein sequence ID" value="PZN71521.1"/>
    <property type="molecule type" value="Genomic_DNA"/>
</dbReference>
<dbReference type="InterPro" id="IPR016181">
    <property type="entry name" value="Acyl_CoA_acyltransferase"/>
</dbReference>
<proteinExistence type="predicted"/>
<dbReference type="SUPFAM" id="SSF55729">
    <property type="entry name" value="Acyl-CoA N-acyltransferases (Nat)"/>
    <property type="match status" value="1"/>
</dbReference>
<dbReference type="Gene3D" id="3.40.630.30">
    <property type="match status" value="1"/>
</dbReference>
<comment type="caution">
    <text evidence="4">The sequence shown here is derived from an EMBL/GenBank/DDBJ whole genome shotgun (WGS) entry which is preliminary data.</text>
</comment>
<sequence length="169" mass="18877">MADVASIVQLVNSSYRGESGKQGWTTEADLLDGQRTDEEEVTRLLQAQDSMIVLCLLDGKILASVQLEKHSEGAYLGMLAVNPVLQNQGIGKRLMAEAEAIAKRQWAAQKMLMTVINLRYDVIAFYQRHGYARTGRTVPFPTSEKYGIQKVPGLMLEYLEKRIDPLSNC</sequence>
<evidence type="ECO:0000256" key="1">
    <source>
        <dbReference type="ARBA" id="ARBA00022679"/>
    </source>
</evidence>
<organism evidence="4 5">
    <name type="scientific">Candidatus Methylumidiphilus alinenensis</name>
    <dbReference type="NCBI Taxonomy" id="2202197"/>
    <lineage>
        <taxon>Bacteria</taxon>
        <taxon>Pseudomonadati</taxon>
        <taxon>Pseudomonadota</taxon>
        <taxon>Gammaproteobacteria</taxon>
        <taxon>Methylococcales</taxon>
        <taxon>Candidatus Methylumidiphilus</taxon>
    </lineage>
</organism>
<dbReference type="InterPro" id="IPR000182">
    <property type="entry name" value="GNAT_dom"/>
</dbReference>
<dbReference type="AlphaFoldDB" id="A0A2W4QH26"/>
<evidence type="ECO:0000313" key="4">
    <source>
        <dbReference type="EMBL" id="PZN71521.1"/>
    </source>
</evidence>
<dbReference type="PROSITE" id="PS51186">
    <property type="entry name" value="GNAT"/>
    <property type="match status" value="1"/>
</dbReference>
<feature type="domain" description="N-acetyltransferase" evidence="3">
    <location>
        <begin position="1"/>
        <end position="160"/>
    </location>
</feature>
<protein>
    <submittedName>
        <fullName evidence="4">GNAT family N-acetyltransferase</fullName>
    </submittedName>
</protein>
<dbReference type="CDD" id="cd04301">
    <property type="entry name" value="NAT_SF"/>
    <property type="match status" value="1"/>
</dbReference>
<dbReference type="PANTHER" id="PTHR43877">
    <property type="entry name" value="AMINOALKYLPHOSPHONATE N-ACETYLTRANSFERASE-RELATED-RELATED"/>
    <property type="match status" value="1"/>
</dbReference>
<evidence type="ECO:0000313" key="5">
    <source>
        <dbReference type="Proteomes" id="UP000249396"/>
    </source>
</evidence>
<dbReference type="Proteomes" id="UP000249396">
    <property type="component" value="Unassembled WGS sequence"/>
</dbReference>
<evidence type="ECO:0000259" key="3">
    <source>
        <dbReference type="PROSITE" id="PS51186"/>
    </source>
</evidence>
<dbReference type="PANTHER" id="PTHR43877:SF2">
    <property type="entry name" value="AMINOALKYLPHOSPHONATE N-ACETYLTRANSFERASE-RELATED"/>
    <property type="match status" value="1"/>
</dbReference>
<dbReference type="Pfam" id="PF00583">
    <property type="entry name" value="Acetyltransf_1"/>
    <property type="match status" value="1"/>
</dbReference>
<dbReference type="InterPro" id="IPR050832">
    <property type="entry name" value="Bact_Acetyltransf"/>
</dbReference>